<dbReference type="Proteomes" id="UP000053573">
    <property type="component" value="Unassembled WGS sequence"/>
</dbReference>
<dbReference type="AlphaFoldDB" id="A0A0H1BJI4"/>
<dbReference type="EMBL" id="LDEV01001537">
    <property type="protein sequence ID" value="KLJ11500.1"/>
    <property type="molecule type" value="Genomic_DNA"/>
</dbReference>
<dbReference type="SUPFAM" id="SSF54593">
    <property type="entry name" value="Glyoxalase/Bleomycin resistance protein/Dihydroxybiphenyl dioxygenase"/>
    <property type="match status" value="1"/>
</dbReference>
<evidence type="ECO:0000313" key="1">
    <source>
        <dbReference type="EMBL" id="KLJ11500.1"/>
    </source>
</evidence>
<organism evidence="1 2">
    <name type="scientific">Blastomyces silverae</name>
    <dbReference type="NCBI Taxonomy" id="2060906"/>
    <lineage>
        <taxon>Eukaryota</taxon>
        <taxon>Fungi</taxon>
        <taxon>Dikarya</taxon>
        <taxon>Ascomycota</taxon>
        <taxon>Pezizomycotina</taxon>
        <taxon>Eurotiomycetes</taxon>
        <taxon>Eurotiomycetidae</taxon>
        <taxon>Onygenales</taxon>
        <taxon>Ajellomycetaceae</taxon>
        <taxon>Blastomyces</taxon>
    </lineage>
</organism>
<evidence type="ECO:0000313" key="2">
    <source>
        <dbReference type="Proteomes" id="UP000053573"/>
    </source>
</evidence>
<comment type="caution">
    <text evidence="1">The sequence shown here is derived from an EMBL/GenBank/DDBJ whole genome shotgun (WGS) entry which is preliminary data.</text>
</comment>
<dbReference type="OrthoDB" id="4179687at2759"/>
<gene>
    <name evidence="1" type="ORF">EMPG_13305</name>
</gene>
<accession>A0A0H1BJI4</accession>
<dbReference type="Gene3D" id="3.10.180.10">
    <property type="entry name" value="2,3-Dihydroxybiphenyl 1,2-Dioxygenase, domain 1"/>
    <property type="match status" value="1"/>
</dbReference>
<dbReference type="InterPro" id="IPR029068">
    <property type="entry name" value="Glyas_Bleomycin-R_OHBP_Dase"/>
</dbReference>
<sequence length="292" mass="32036">MSDTKKSFTTSAPAPTRLRQLALVAHDLKRAEYLLTRVIGTEVIFVDPGVAVWGLKNFIVPIGGDFIEVVSPTNPNTTAARLLSKKGGGGYMIIMQTVDARKQRAHIESKGLGKVIFARAHADSIFIQYHPKGIKGGVIPELDSHEATPANPEPVTARFAPWHACGPDYASYSKGMKRTADLHLVDITCHLAPGDEDTDAALKQWEETFGISRGPEHLQFTNARMRFLPGMEGKSEGFTDITIAVRGEERLKGIFDRAREVDLPSGDGWVDMLGCRWHFVTAGGKREDVSKL</sequence>
<keyword evidence="2" id="KW-1185">Reference proteome</keyword>
<name>A0A0H1BJI4_9EURO</name>
<protein>
    <submittedName>
        <fullName evidence="1">Uncharacterized protein</fullName>
    </submittedName>
</protein>
<reference evidence="2" key="1">
    <citation type="journal article" date="2015" name="PLoS Genet.">
        <title>The dynamic genome and transcriptome of the human fungal pathogen Blastomyces and close relative Emmonsia.</title>
        <authorList>
            <person name="Munoz J.F."/>
            <person name="Gauthier G.M."/>
            <person name="Desjardins C.A."/>
            <person name="Gallo J.E."/>
            <person name="Holder J."/>
            <person name="Sullivan T.D."/>
            <person name="Marty A.J."/>
            <person name="Carmen J.C."/>
            <person name="Chen Z."/>
            <person name="Ding L."/>
            <person name="Gujja S."/>
            <person name="Magrini V."/>
            <person name="Misas E."/>
            <person name="Mitreva M."/>
            <person name="Priest M."/>
            <person name="Saif S."/>
            <person name="Whiston E.A."/>
            <person name="Young S."/>
            <person name="Zeng Q."/>
            <person name="Goldman W.E."/>
            <person name="Mardis E.R."/>
            <person name="Taylor J.W."/>
            <person name="McEwen J.G."/>
            <person name="Clay O.K."/>
            <person name="Klein B.S."/>
            <person name="Cuomo C.A."/>
        </authorList>
    </citation>
    <scope>NUCLEOTIDE SEQUENCE [LARGE SCALE GENOMIC DNA]</scope>
    <source>
        <strain evidence="2">UAMH 139</strain>
    </source>
</reference>
<proteinExistence type="predicted"/>